<dbReference type="EMBL" id="FOCF01000006">
    <property type="protein sequence ID" value="SEN37119.1"/>
    <property type="molecule type" value="Genomic_DNA"/>
</dbReference>
<dbReference type="SUPFAM" id="SSF48452">
    <property type="entry name" value="TPR-like"/>
    <property type="match status" value="4"/>
</dbReference>
<dbReference type="STRING" id="1166340.SAMN05192583_2635"/>
<evidence type="ECO:0000313" key="1">
    <source>
        <dbReference type="EMBL" id="SEN37119.1"/>
    </source>
</evidence>
<dbReference type="RefSeq" id="WP_139198087.1">
    <property type="nucleotide sequence ID" value="NZ_FOCF01000006.1"/>
</dbReference>
<sequence>MAEAVRYPLYRRRRRSRRRWRLSGLAWRRWIAAAILVVAIGLLALLAVQAPGRDPVQSLAQARSALQERRWTAARDAALAAARGMPGSAPAQMILARAYLALGDGVAAEAALARARAAGVPRSRLYHLRAEARLLQGDDDGALAEAARARSPYVAAARRVRARALAASGKRGAAQAELVALLEETPGDAQAWRELGRIRLTGGEVGAAADAAARAVALDRSDAAALTLQGEVVRKRYGPAAALPWFAEALKRDPADHPALIEQAATLGDLGLYREMLASTRRALAVRPGSPQALYLQAVLAARAGRPVLARSLLDYAGDGVGSTPAALFLGGALDYAGNAPEAAVAQLRQLVGMQPNNIVARRLLGAALLRSGDPAGAVAILRPVGMRADADAYTLEVAARAMAATGNRGDAARLHDRAMRGAQGAATSFPAAADIGTLAADVDEGPTEPTRVLMLIRGLIASHDGAGALAAADRLARASPGAPAAQIAAGDVRLMRGDAAGAALAFGRAADLRFDEPGLLRLVDALGRAGRAGEATRVLATYLAQNPTSTLALRLVGHWQVAAGQWSAAITSLERVRDRVGSRDAALLADLARAYAGAGRGDAALRTARAAYRLMPGKAAVIGAYAAVLHAMGDEDGAAQLEAKAQTMAAG</sequence>
<protein>
    <submittedName>
        <fullName evidence="1">Tetratricopeptide repeat-containing protein</fullName>
    </submittedName>
</protein>
<gene>
    <name evidence="1" type="ORF">SAMN05192583_2635</name>
</gene>
<proteinExistence type="predicted"/>
<reference evidence="2" key="1">
    <citation type="submission" date="2016-10" db="EMBL/GenBank/DDBJ databases">
        <authorList>
            <person name="Varghese N."/>
            <person name="Submissions S."/>
        </authorList>
    </citation>
    <scope>NUCLEOTIDE SEQUENCE [LARGE SCALE GENOMIC DNA]</scope>
    <source>
        <strain evidence="2">S6-262</strain>
    </source>
</reference>
<dbReference type="Gene3D" id="1.25.40.10">
    <property type="entry name" value="Tetratricopeptide repeat domain"/>
    <property type="match status" value="5"/>
</dbReference>
<dbReference type="OrthoDB" id="7259535at2"/>
<dbReference type="AlphaFoldDB" id="A0A1H8FZP6"/>
<keyword evidence="2" id="KW-1185">Reference proteome</keyword>
<dbReference type="InterPro" id="IPR011990">
    <property type="entry name" value="TPR-like_helical_dom_sf"/>
</dbReference>
<accession>A0A1H8FZP6</accession>
<dbReference type="InterPro" id="IPR019734">
    <property type="entry name" value="TPR_rpt"/>
</dbReference>
<organism evidence="1 2">
    <name type="scientific">Sphingomonas gellani</name>
    <dbReference type="NCBI Taxonomy" id="1166340"/>
    <lineage>
        <taxon>Bacteria</taxon>
        <taxon>Pseudomonadati</taxon>
        <taxon>Pseudomonadota</taxon>
        <taxon>Alphaproteobacteria</taxon>
        <taxon>Sphingomonadales</taxon>
        <taxon>Sphingomonadaceae</taxon>
        <taxon>Sphingomonas</taxon>
    </lineage>
</organism>
<dbReference type="PANTHER" id="PTHR12558">
    <property type="entry name" value="CELL DIVISION CYCLE 16,23,27"/>
    <property type="match status" value="1"/>
</dbReference>
<name>A0A1H8FZP6_9SPHN</name>
<dbReference type="SMART" id="SM00028">
    <property type="entry name" value="TPR"/>
    <property type="match status" value="4"/>
</dbReference>
<dbReference type="Pfam" id="PF13432">
    <property type="entry name" value="TPR_16"/>
    <property type="match status" value="5"/>
</dbReference>
<dbReference type="PANTHER" id="PTHR12558:SF13">
    <property type="entry name" value="CELL DIVISION CYCLE PROTEIN 27 HOMOLOG"/>
    <property type="match status" value="1"/>
</dbReference>
<dbReference type="Proteomes" id="UP000199206">
    <property type="component" value="Unassembled WGS sequence"/>
</dbReference>
<evidence type="ECO:0000313" key="2">
    <source>
        <dbReference type="Proteomes" id="UP000199206"/>
    </source>
</evidence>